<evidence type="ECO:0008006" key="4">
    <source>
        <dbReference type="Google" id="ProtNLM"/>
    </source>
</evidence>
<evidence type="ECO:0000313" key="3">
    <source>
        <dbReference type="Proteomes" id="UP001254759"/>
    </source>
</evidence>
<keyword evidence="3" id="KW-1185">Reference proteome</keyword>
<dbReference type="RefSeq" id="WP_310092540.1">
    <property type="nucleotide sequence ID" value="NZ_JAVDTT010000002.1"/>
</dbReference>
<protein>
    <recommendedName>
        <fullName evidence="4">Alginate export domain-containing protein</fullName>
    </recommendedName>
</protein>
<feature type="signal peptide" evidence="1">
    <location>
        <begin position="1"/>
        <end position="20"/>
    </location>
</feature>
<reference evidence="2 3" key="1">
    <citation type="submission" date="2023-07" db="EMBL/GenBank/DDBJ databases">
        <title>Sorghum-associated microbial communities from plants grown in Nebraska, USA.</title>
        <authorList>
            <person name="Schachtman D."/>
        </authorList>
    </citation>
    <scope>NUCLEOTIDE SEQUENCE [LARGE SCALE GENOMIC DNA]</scope>
    <source>
        <strain evidence="2 3">BE107</strain>
    </source>
</reference>
<dbReference type="EMBL" id="JAVDTT010000002">
    <property type="protein sequence ID" value="MDR6841601.1"/>
    <property type="molecule type" value="Genomic_DNA"/>
</dbReference>
<dbReference type="Proteomes" id="UP001254759">
    <property type="component" value="Unassembled WGS sequence"/>
</dbReference>
<proteinExistence type="predicted"/>
<organism evidence="2 3">
    <name type="scientific">Pseudoxanthomonas sacheonensis</name>
    <dbReference type="NCBI Taxonomy" id="443615"/>
    <lineage>
        <taxon>Bacteria</taxon>
        <taxon>Pseudomonadati</taxon>
        <taxon>Pseudomonadota</taxon>
        <taxon>Gammaproteobacteria</taxon>
        <taxon>Lysobacterales</taxon>
        <taxon>Lysobacteraceae</taxon>
        <taxon>Pseudoxanthomonas</taxon>
    </lineage>
</organism>
<name>A0ABU1RS45_9GAMM</name>
<sequence length="305" mass="34182">MKRGALAFALLMALSGMAVAGEEPSSKQALRPELWLSSDADGNETQKYGLGWDLRRYSDDRWLGMKVERARFAGDGWSQSEERLYVRAAGGGELWRWKVDAGTNGDALLGSASLHSEDARRKEFFLEREVLETHEGAERGLVQTFAGAAVDLPMGERWTATGLVGLQDFGSGNNLRTHLRGNLIFAALPEQGISVQLRSRYFRNSEAREGDYYSPEWYGEVLGVVALRRRYHGYQWRAAAGFGRQRSDSEGWSNARMLEVGVDTPHWKKAWLRASAGYKDTPVLNETGSDRYAYRYVSVEAVIDL</sequence>
<evidence type="ECO:0000313" key="2">
    <source>
        <dbReference type="EMBL" id="MDR6841601.1"/>
    </source>
</evidence>
<feature type="chain" id="PRO_5047258022" description="Alginate export domain-containing protein" evidence="1">
    <location>
        <begin position="21"/>
        <end position="305"/>
    </location>
</feature>
<accession>A0ABU1RS45</accession>
<comment type="caution">
    <text evidence="2">The sequence shown here is derived from an EMBL/GenBank/DDBJ whole genome shotgun (WGS) entry which is preliminary data.</text>
</comment>
<keyword evidence="1" id="KW-0732">Signal</keyword>
<gene>
    <name evidence="2" type="ORF">J2W94_001886</name>
</gene>
<evidence type="ECO:0000256" key="1">
    <source>
        <dbReference type="SAM" id="SignalP"/>
    </source>
</evidence>